<dbReference type="EMBL" id="JADFTS010000009">
    <property type="protein sequence ID" value="KAF9589235.1"/>
    <property type="molecule type" value="Genomic_DNA"/>
</dbReference>
<dbReference type="GO" id="GO:0005509">
    <property type="term" value="F:calcium ion binding"/>
    <property type="evidence" value="ECO:0007669"/>
    <property type="project" value="InterPro"/>
</dbReference>
<dbReference type="Gene3D" id="2.60.40.150">
    <property type="entry name" value="C2 domain"/>
    <property type="match status" value="1"/>
</dbReference>
<comment type="cofactor">
    <cofactor evidence="2 10">
        <name>Ca(2+)</name>
        <dbReference type="ChEBI" id="CHEBI:29108"/>
    </cofactor>
</comment>
<dbReference type="PANTHER" id="PTHR18896">
    <property type="entry name" value="PHOSPHOLIPASE D"/>
    <property type="match status" value="1"/>
</dbReference>
<dbReference type="Proteomes" id="UP000631114">
    <property type="component" value="Unassembled WGS sequence"/>
</dbReference>
<evidence type="ECO:0000256" key="4">
    <source>
        <dbReference type="ARBA" id="ARBA00022723"/>
    </source>
</evidence>
<keyword evidence="15" id="KW-1185">Reference proteome</keyword>
<evidence type="ECO:0000256" key="7">
    <source>
        <dbReference type="ARBA" id="ARBA00022837"/>
    </source>
</evidence>
<dbReference type="PROSITE" id="PS50035">
    <property type="entry name" value="PLD"/>
    <property type="match status" value="2"/>
</dbReference>
<accession>A0A835GXC0</accession>
<evidence type="ECO:0000256" key="2">
    <source>
        <dbReference type="ARBA" id="ARBA00001913"/>
    </source>
</evidence>
<evidence type="ECO:0000256" key="1">
    <source>
        <dbReference type="ARBA" id="ARBA00000798"/>
    </source>
</evidence>
<keyword evidence="7 10" id="KW-0106">Calcium</keyword>
<evidence type="ECO:0000256" key="8">
    <source>
        <dbReference type="ARBA" id="ARBA00022963"/>
    </source>
</evidence>
<dbReference type="SMART" id="SM00239">
    <property type="entry name" value="C2"/>
    <property type="match status" value="1"/>
</dbReference>
<comment type="similarity">
    <text evidence="3 10">Belongs to the phospholipase D family. C2-PLD subfamily.</text>
</comment>
<dbReference type="PROSITE" id="PS50004">
    <property type="entry name" value="C2"/>
    <property type="match status" value="1"/>
</dbReference>
<evidence type="ECO:0000313" key="15">
    <source>
        <dbReference type="Proteomes" id="UP000631114"/>
    </source>
</evidence>
<dbReference type="InterPro" id="IPR015679">
    <property type="entry name" value="PLipase_D_fam"/>
</dbReference>
<evidence type="ECO:0000256" key="5">
    <source>
        <dbReference type="ARBA" id="ARBA00022737"/>
    </source>
</evidence>
<comment type="caution">
    <text evidence="14">The sequence shown here is derived from an EMBL/GenBank/DDBJ whole genome shotgun (WGS) entry which is preliminary data.</text>
</comment>
<evidence type="ECO:0000313" key="14">
    <source>
        <dbReference type="EMBL" id="KAF9589235.1"/>
    </source>
</evidence>
<dbReference type="SUPFAM" id="SSF56024">
    <property type="entry name" value="Phospholipase D/nuclease"/>
    <property type="match status" value="2"/>
</dbReference>
<dbReference type="OrthoDB" id="14911at2759"/>
<dbReference type="PIRSF" id="PIRSF036470">
    <property type="entry name" value="PLD_plant"/>
    <property type="match status" value="1"/>
</dbReference>
<dbReference type="SUPFAM" id="SSF49562">
    <property type="entry name" value="C2 domain (Calcium/lipid-binding domain, CaLB)"/>
    <property type="match status" value="1"/>
</dbReference>
<dbReference type="GO" id="GO:0046470">
    <property type="term" value="P:phosphatidylcholine metabolic process"/>
    <property type="evidence" value="ECO:0007669"/>
    <property type="project" value="InterPro"/>
</dbReference>
<dbReference type="FunFam" id="3.30.870.10:FF:000027">
    <property type="entry name" value="Phospholipase D"/>
    <property type="match status" value="1"/>
</dbReference>
<feature type="chain" id="PRO_5032859080" description="Phospholipase D" evidence="11">
    <location>
        <begin position="18"/>
        <end position="765"/>
    </location>
</feature>
<dbReference type="EC" id="3.1.4.4" evidence="10"/>
<dbReference type="CDD" id="cd04015">
    <property type="entry name" value="C2_plant_PLD"/>
    <property type="match status" value="1"/>
</dbReference>
<dbReference type="InterPro" id="IPR001736">
    <property type="entry name" value="PLipase_D/transphosphatidylase"/>
</dbReference>
<feature type="signal peptide" evidence="11">
    <location>
        <begin position="1"/>
        <end position="17"/>
    </location>
</feature>
<keyword evidence="5" id="KW-0677">Repeat</keyword>
<name>A0A835GXC0_9MAGN</name>
<evidence type="ECO:0000259" key="13">
    <source>
        <dbReference type="PROSITE" id="PS50035"/>
    </source>
</evidence>
<feature type="domain" description="PLD phosphodiesterase" evidence="13">
    <location>
        <begin position="280"/>
        <end position="318"/>
    </location>
</feature>
<dbReference type="GO" id="GO:0004630">
    <property type="term" value="F:phospholipase D activity"/>
    <property type="evidence" value="ECO:0007669"/>
    <property type="project" value="UniProtKB-EC"/>
</dbReference>
<evidence type="ECO:0000256" key="9">
    <source>
        <dbReference type="ARBA" id="ARBA00023098"/>
    </source>
</evidence>
<comment type="function">
    <text evidence="10">Hydrolyzes glycerol-phospholipids at the terminal phosphodiesteric bond.</text>
</comment>
<keyword evidence="9" id="KW-0443">Lipid metabolism</keyword>
<dbReference type="InterPro" id="IPR024632">
    <property type="entry name" value="PLipase_D_C"/>
</dbReference>
<keyword evidence="8 10" id="KW-0442">Lipid degradation</keyword>
<dbReference type="InterPro" id="IPR000008">
    <property type="entry name" value="C2_dom"/>
</dbReference>
<organism evidence="14 15">
    <name type="scientific">Coptis chinensis</name>
    <dbReference type="NCBI Taxonomy" id="261450"/>
    <lineage>
        <taxon>Eukaryota</taxon>
        <taxon>Viridiplantae</taxon>
        <taxon>Streptophyta</taxon>
        <taxon>Embryophyta</taxon>
        <taxon>Tracheophyta</taxon>
        <taxon>Spermatophyta</taxon>
        <taxon>Magnoliopsida</taxon>
        <taxon>Ranunculales</taxon>
        <taxon>Ranunculaceae</taxon>
        <taxon>Coptidoideae</taxon>
        <taxon>Coptis</taxon>
    </lineage>
</organism>
<dbReference type="Pfam" id="PF12357">
    <property type="entry name" value="PLD_C"/>
    <property type="match status" value="1"/>
</dbReference>
<keyword evidence="6 10" id="KW-0378">Hydrolase</keyword>
<dbReference type="AlphaFoldDB" id="A0A835GXC0"/>
<gene>
    <name evidence="14" type="ORF">IFM89_020673</name>
</gene>
<dbReference type="PANTHER" id="PTHR18896:SF115">
    <property type="entry name" value="PHOSPHOLIPASE D ALPHA 1"/>
    <property type="match status" value="1"/>
</dbReference>
<sequence length="765" mass="86720">MAMILLHGMLHVTIFQADLEVNPYAAGGCAPRFCPKIVGAQTLSKRRMLSRVKQVLLCRPQLIEEIEETAGLIKVYATVDLEKARVGRTRMLKNEAIKPQWNECFHICCAHMVSNIIFTVKYNHPIGATLIGRAYLPVEAVLRGSEVDRWLEILDEYRNPVNEGAKIHVKLQYLDVRRDPNWSRGISSPQFPGVPHTFFQAEGRMQSYSVPRRSHCRQLHYSSNRTFWRTSVSSLKKDGLMATHDQETANYFLNTAVHCVPCPRNPDDGRSIIQGTEISTMFTHHQKIVVVDDEVPYRGTQQRRIISFVGGLDLCDGRYDTPSHSLFKTLDTVHHDDFHQPNFTGASITKGGPREPWHDIHCKLEGPIAWDVLYSFEQRWLKQGSGQNLLIRVKDLSNIFTPPTSDTFADDHEKWNVQLFRSIDGGAAFGFPETPEEAARAGLVSGKDNIIDRSIQDSYVHAIRRAKNFIYIENQYFLGSSFGWKSNDIKVEDIGALHLVPKELSLKIVSKIEAGERFMVYVVIPMWPEGIPDSASVQAILDWQKRTMEMMYSDISLAIQAKGLHANPKDYLSFFCLGNRESKRIGEYSPTEQPEPNTDYSRAQHARRFMIYVHAKMMIVDDEYIIIGSANINQRSMDGARDSEIAMGAYQPNHIANRQPPRGQIFGFRMALWYEHLGRGLLDNSFFQPTSLECARMVNQIAEKNWEIYSSGMLNQDLPSHLLSYPVTVANNGVVTALPGVKFFPDTKANVLGAVSDYLPPILTT</sequence>
<keyword evidence="4" id="KW-0479">Metal-binding</keyword>
<evidence type="ECO:0000256" key="10">
    <source>
        <dbReference type="PIRNR" id="PIRNR036470"/>
    </source>
</evidence>
<dbReference type="Pfam" id="PF00614">
    <property type="entry name" value="PLDc"/>
    <property type="match status" value="2"/>
</dbReference>
<evidence type="ECO:0000259" key="12">
    <source>
        <dbReference type="PROSITE" id="PS50004"/>
    </source>
</evidence>
<feature type="domain" description="PLD phosphodiesterase" evidence="13">
    <location>
        <begin position="609"/>
        <end position="636"/>
    </location>
</feature>
<evidence type="ECO:0000256" key="11">
    <source>
        <dbReference type="SAM" id="SignalP"/>
    </source>
</evidence>
<dbReference type="InterPro" id="IPR011402">
    <property type="entry name" value="PLipase_D_pln"/>
</dbReference>
<keyword evidence="11" id="KW-0732">Signal</keyword>
<proteinExistence type="inferred from homology"/>
<dbReference type="Gene3D" id="3.30.870.10">
    <property type="entry name" value="Endonuclease Chain A"/>
    <property type="match status" value="2"/>
</dbReference>
<evidence type="ECO:0000256" key="3">
    <source>
        <dbReference type="ARBA" id="ARBA00010683"/>
    </source>
</evidence>
<comment type="catalytic activity">
    <reaction evidence="1 10">
        <text>a 1,2-diacyl-sn-glycero-3-phosphocholine + H2O = a 1,2-diacyl-sn-glycero-3-phosphate + choline + H(+)</text>
        <dbReference type="Rhea" id="RHEA:14445"/>
        <dbReference type="ChEBI" id="CHEBI:15354"/>
        <dbReference type="ChEBI" id="CHEBI:15377"/>
        <dbReference type="ChEBI" id="CHEBI:15378"/>
        <dbReference type="ChEBI" id="CHEBI:57643"/>
        <dbReference type="ChEBI" id="CHEBI:58608"/>
        <dbReference type="EC" id="3.1.4.4"/>
    </reaction>
</comment>
<dbReference type="GO" id="GO:0005886">
    <property type="term" value="C:plasma membrane"/>
    <property type="evidence" value="ECO:0007669"/>
    <property type="project" value="TreeGrafter"/>
</dbReference>
<dbReference type="Pfam" id="PF00168">
    <property type="entry name" value="C2"/>
    <property type="match status" value="1"/>
</dbReference>
<dbReference type="InterPro" id="IPR035892">
    <property type="entry name" value="C2_domain_sf"/>
</dbReference>
<evidence type="ECO:0000256" key="6">
    <source>
        <dbReference type="ARBA" id="ARBA00022801"/>
    </source>
</evidence>
<dbReference type="SMART" id="SM00155">
    <property type="entry name" value="PLDc"/>
    <property type="match status" value="2"/>
</dbReference>
<dbReference type="GO" id="GO:0009395">
    <property type="term" value="P:phospholipid catabolic process"/>
    <property type="evidence" value="ECO:0007669"/>
    <property type="project" value="TreeGrafter"/>
</dbReference>
<protein>
    <recommendedName>
        <fullName evidence="10">Phospholipase D</fullName>
        <ecNumber evidence="10">3.1.4.4</ecNumber>
    </recommendedName>
</protein>
<reference evidence="14 15" key="1">
    <citation type="submission" date="2020-10" db="EMBL/GenBank/DDBJ databases">
        <title>The Coptis chinensis genome and diversification of protoberbering-type alkaloids.</title>
        <authorList>
            <person name="Wang B."/>
            <person name="Shu S."/>
            <person name="Song C."/>
            <person name="Liu Y."/>
        </authorList>
    </citation>
    <scope>NUCLEOTIDE SEQUENCE [LARGE SCALE GENOMIC DNA]</scope>
    <source>
        <strain evidence="14">HL-2020</strain>
        <tissue evidence="14">Leaf</tissue>
    </source>
</reference>
<feature type="domain" description="C2" evidence="12">
    <location>
        <begin position="1"/>
        <end position="151"/>
    </location>
</feature>